<dbReference type="GO" id="GO:0007224">
    <property type="term" value="P:smoothened signaling pathway"/>
    <property type="evidence" value="ECO:0007669"/>
    <property type="project" value="TreeGrafter"/>
</dbReference>
<dbReference type="GO" id="GO:0007052">
    <property type="term" value="P:mitotic spindle organization"/>
    <property type="evidence" value="ECO:0007669"/>
    <property type="project" value="TreeGrafter"/>
</dbReference>
<dbReference type="AlphaFoldDB" id="A0A9J7FF25"/>
<dbReference type="RefSeq" id="XP_016820912.1">
    <property type="nucleotide sequence ID" value="XM_016965423.3"/>
</dbReference>
<sequence>MENPVLMKQSKPDLCDDKHSTEADVGEPALTGIPNKLSQDTALRHCRGKQSPTCKKERPHFRNTNAKPLLNAPFPDVSETLQAVSTGSMQKEDHPVRPSSLNSRQPSLAPQAHPHNFVFSPHNSARPMELQGPIPSLTPYYSTNTCNCCHHHGHVQYSTINSWQGNMVGSLQDLRNEALPKHALFHSSGCLCHNDIYSSSSPVAMKPQGGRSGYSSRSSGEPSLSHMDSCVPQTCAMCMHTPSTVPDNGMMGLSPDAYRFVTEQDRQLRLLQAQIQRLLEAQSLNPGSPKTTTVEDTVKAAKQVELVSMEAQSSPGLHMRNSVSIAVSTGASLFWNAACDDQEPDSQLKQDDTKISSEDMNFSVDINNEVASPPGSASSLKAVDIPSFEESNLAVEEFNHPLPESNSSEEQRKEPDVPVFFPNALLAESVSMRLQTEPTEGASNSTESSEEPKVEPYWPADNQKIYQDLLGKVNQLLNNSSQEIDQPPTKAVGINHECTKTPNIHHVRKKKHNPGLVDKDCVLSATIKQLRSLGVKIDSPTKVKKNAQKVDHASVLACISPEAVISGLNYMSFANVGMSGLSPTGVDLSMEANAIALKYLNENQLSQLSRARSNQNNCDSSFGLLHINSDRSTVGLSLVSPSNMSFATKKYMKRYGLLESNDNSEDEESPGHADSEIDWELTRNPACRPVQFDHQKAPSHNAYETSQCSDCGSEDMHTDMPVLRNITNEAVQPRAAKQLNEDPAFSLRNLKPDAAVSLRTGKAEFTQHPEKENESDTAIFPGPLQPPETLKQMSSMHSVGTFLDVNRLRQLPKLF</sequence>
<feature type="region of interest" description="Disordered" evidence="1">
    <location>
        <begin position="1"/>
        <end position="109"/>
    </location>
</feature>
<dbReference type="GeneID" id="100759008"/>
<evidence type="ECO:0000313" key="4">
    <source>
        <dbReference type="RefSeq" id="XP_027258290.1"/>
    </source>
</evidence>
<dbReference type="InterPro" id="IPR026123">
    <property type="entry name" value="STIL"/>
</dbReference>
<organism evidence="3 4">
    <name type="scientific">Cricetulus griseus</name>
    <name type="common">Chinese hamster</name>
    <name type="synonym">Cricetulus barabensis griseus</name>
    <dbReference type="NCBI Taxonomy" id="10029"/>
    <lineage>
        <taxon>Eukaryota</taxon>
        <taxon>Metazoa</taxon>
        <taxon>Chordata</taxon>
        <taxon>Craniata</taxon>
        <taxon>Vertebrata</taxon>
        <taxon>Euteleostomi</taxon>
        <taxon>Mammalia</taxon>
        <taxon>Eutheria</taxon>
        <taxon>Euarchontoglires</taxon>
        <taxon>Glires</taxon>
        <taxon>Rodentia</taxon>
        <taxon>Myomorpha</taxon>
        <taxon>Muroidea</taxon>
        <taxon>Cricetidae</taxon>
        <taxon>Cricetinae</taxon>
        <taxon>Cricetulus</taxon>
    </lineage>
</organism>
<dbReference type="InterPro" id="IPR057655">
    <property type="entry name" value="STIL_CC"/>
</dbReference>
<dbReference type="GO" id="GO:0071539">
    <property type="term" value="P:protein localization to centrosome"/>
    <property type="evidence" value="ECO:0007669"/>
    <property type="project" value="TreeGrafter"/>
</dbReference>
<dbReference type="GO" id="GO:0031023">
    <property type="term" value="P:microtubule organizing center organization"/>
    <property type="evidence" value="ECO:0007669"/>
    <property type="project" value="TreeGrafter"/>
</dbReference>
<reference evidence="3" key="1">
    <citation type="journal article" date="2018" name="Biotechnol. Bioeng.">
        <title>A reference genome of the Chinese hamster based on a hybrid assembly strategy.</title>
        <authorList>
            <person name="Rupp O."/>
            <person name="MacDonald M.L."/>
            <person name="Li S."/>
            <person name="Dhiman H."/>
            <person name="Polson S."/>
            <person name="Griep S."/>
            <person name="Heffner K."/>
            <person name="Hernandez I."/>
            <person name="Brinkrolf K."/>
            <person name="Jadhav V."/>
            <person name="Samoudi M."/>
            <person name="Hao H."/>
            <person name="Kingham B."/>
            <person name="Goesmann A."/>
            <person name="Betenbaugh M.J."/>
            <person name="Lewis N.E."/>
            <person name="Borth N."/>
            <person name="Lee K.H."/>
        </authorList>
    </citation>
    <scope>NUCLEOTIDE SEQUENCE [LARGE SCALE GENOMIC DNA]</scope>
    <source>
        <strain evidence="3">17A/GY</strain>
    </source>
</reference>
<dbReference type="Pfam" id="PF25775">
    <property type="entry name" value="CC_STIL"/>
    <property type="match status" value="1"/>
</dbReference>
<dbReference type="CTD" id="6491"/>
<dbReference type="Proteomes" id="UP001108280">
    <property type="component" value="Chromosome 2"/>
</dbReference>
<feature type="region of interest" description="Disordered" evidence="1">
    <location>
        <begin position="435"/>
        <end position="456"/>
    </location>
</feature>
<evidence type="ECO:0000256" key="1">
    <source>
        <dbReference type="SAM" id="MobiDB-lite"/>
    </source>
</evidence>
<dbReference type="PANTHER" id="PTHR15128:SF0">
    <property type="entry name" value="SCL-INTERRUPTING LOCUS PROTEIN"/>
    <property type="match status" value="1"/>
</dbReference>
<feature type="compositionally biased region" description="Low complexity" evidence="1">
    <location>
        <begin position="213"/>
        <end position="225"/>
    </location>
</feature>
<feature type="compositionally biased region" description="Polar residues" evidence="1">
    <location>
        <begin position="99"/>
        <end position="108"/>
    </location>
</feature>
<dbReference type="RefSeq" id="XP_027258290.1">
    <property type="nucleotide sequence ID" value="XM_027402489.2"/>
</dbReference>
<evidence type="ECO:0000313" key="3">
    <source>
        <dbReference type="Proteomes" id="UP001108280"/>
    </source>
</evidence>
<feature type="region of interest" description="Disordered" evidence="1">
    <location>
        <begin position="203"/>
        <end position="225"/>
    </location>
</feature>
<dbReference type="PANTHER" id="PTHR15128">
    <property type="entry name" value="TAL1 SCL INTERRUPTING LOCUS"/>
    <property type="match status" value="1"/>
</dbReference>
<evidence type="ECO:0000259" key="2">
    <source>
        <dbReference type="Pfam" id="PF25775"/>
    </source>
</evidence>
<dbReference type="OrthoDB" id="76173at2759"/>
<protein>
    <submittedName>
        <fullName evidence="4">SCL-interrupting locus protein isoform X4</fullName>
    </submittedName>
</protein>
<proteinExistence type="predicted"/>
<reference evidence="4" key="3">
    <citation type="submission" date="2025-08" db="UniProtKB">
        <authorList>
            <consortium name="RefSeq"/>
        </authorList>
    </citation>
    <scope>IDENTIFICATION</scope>
    <source>
        <strain evidence="4">17A/GY</strain>
        <tissue evidence="4">Liver</tissue>
    </source>
</reference>
<name>A0A9J7FF25_CRIGR</name>
<gene>
    <name evidence="4" type="primary">Stil</name>
</gene>
<feature type="region of interest" description="Disordered" evidence="1">
    <location>
        <begin position="765"/>
        <end position="791"/>
    </location>
</feature>
<keyword evidence="3" id="KW-1185">Reference proteome</keyword>
<feature type="compositionally biased region" description="Basic and acidic residues" evidence="1">
    <location>
        <begin position="10"/>
        <end position="22"/>
    </location>
</feature>
<feature type="compositionally biased region" description="Polar residues" evidence="1">
    <location>
        <begin position="435"/>
        <end position="447"/>
    </location>
</feature>
<reference evidence="3" key="2">
    <citation type="journal article" date="2020" name="Biotechnol. Bioeng.">
        <title>Chromosome-scale scaffolds for the Chinese hamster reference genome assembly to facilitate the study of the CHO epigenome.</title>
        <authorList>
            <person name="Hilliard W."/>
            <person name="MacDonald M."/>
            <person name="Lee K.H."/>
        </authorList>
    </citation>
    <scope>NUCLEOTIDE SEQUENCE [LARGE SCALE GENOMIC DNA]</scope>
    <source>
        <strain evidence="3">17A/GY</strain>
    </source>
</reference>
<feature type="domain" description="STIL coiled coil region" evidence="2">
    <location>
        <begin position="255"/>
        <end position="283"/>
    </location>
</feature>
<accession>A0A9J7FF25</accession>
<feature type="compositionally biased region" description="Basic and acidic residues" evidence="1">
    <location>
        <begin position="765"/>
        <end position="774"/>
    </location>
</feature>
<feature type="compositionally biased region" description="Polar residues" evidence="1">
    <location>
        <begin position="79"/>
        <end position="89"/>
    </location>
</feature>
<dbReference type="GO" id="GO:0005815">
    <property type="term" value="C:microtubule organizing center"/>
    <property type="evidence" value="ECO:0007669"/>
    <property type="project" value="TreeGrafter"/>
</dbReference>